<keyword evidence="1" id="KW-0812">Transmembrane</keyword>
<gene>
    <name evidence="2" type="ORF">SAMN02745746_02093</name>
</gene>
<keyword evidence="1" id="KW-0472">Membrane</keyword>
<feature type="transmembrane region" description="Helical" evidence="1">
    <location>
        <begin position="143"/>
        <end position="166"/>
    </location>
</feature>
<evidence type="ECO:0000313" key="3">
    <source>
        <dbReference type="Proteomes" id="UP000192920"/>
    </source>
</evidence>
<feature type="transmembrane region" description="Helical" evidence="1">
    <location>
        <begin position="21"/>
        <end position="43"/>
    </location>
</feature>
<sequence>MRILFDDALDLVRFRVRPLQHYQYAFWQPALLLTALGIIASAGADGLGDNVEGRVAFFLLFTWLETLLFTQFMGLWLRLGKWKPSGSLFGLVVAANSVQILEPLTSWLPDDAALVGAFALSVLTITILVHALTAVSGVSRLRVLVGVLLFSPLAMMLMGSTLSLAASLDWVQVPPELGLELHQGDAAQGASDGGDANAI</sequence>
<accession>A0A1Y6BWC5</accession>
<name>A0A1Y6BWC5_9NEIS</name>
<dbReference type="STRING" id="1123014.SAMN02745746_02093"/>
<feature type="transmembrane region" description="Helical" evidence="1">
    <location>
        <begin position="55"/>
        <end position="76"/>
    </location>
</feature>
<protein>
    <recommendedName>
        <fullName evidence="4">Yip1 domain-containing protein</fullName>
    </recommendedName>
</protein>
<dbReference type="EMBL" id="FXAG01000010">
    <property type="protein sequence ID" value="SMF24564.1"/>
    <property type="molecule type" value="Genomic_DNA"/>
</dbReference>
<evidence type="ECO:0008006" key="4">
    <source>
        <dbReference type="Google" id="ProtNLM"/>
    </source>
</evidence>
<evidence type="ECO:0000256" key="1">
    <source>
        <dbReference type="SAM" id="Phobius"/>
    </source>
</evidence>
<proteinExistence type="predicted"/>
<dbReference type="RefSeq" id="WP_085276354.1">
    <property type="nucleotide sequence ID" value="NZ_FXAG01000010.1"/>
</dbReference>
<keyword evidence="1" id="KW-1133">Transmembrane helix</keyword>
<organism evidence="2 3">
    <name type="scientific">Pseudogulbenkiania subflava DSM 22618</name>
    <dbReference type="NCBI Taxonomy" id="1123014"/>
    <lineage>
        <taxon>Bacteria</taxon>
        <taxon>Pseudomonadati</taxon>
        <taxon>Pseudomonadota</taxon>
        <taxon>Betaproteobacteria</taxon>
        <taxon>Neisseriales</taxon>
        <taxon>Chromobacteriaceae</taxon>
        <taxon>Pseudogulbenkiania</taxon>
    </lineage>
</organism>
<keyword evidence="3" id="KW-1185">Reference proteome</keyword>
<dbReference type="AlphaFoldDB" id="A0A1Y6BWC5"/>
<reference evidence="3" key="1">
    <citation type="submission" date="2017-04" db="EMBL/GenBank/DDBJ databases">
        <authorList>
            <person name="Varghese N."/>
            <person name="Submissions S."/>
        </authorList>
    </citation>
    <scope>NUCLEOTIDE SEQUENCE [LARGE SCALE GENOMIC DNA]</scope>
    <source>
        <strain evidence="3">DSM 22618</strain>
    </source>
</reference>
<dbReference type="Proteomes" id="UP000192920">
    <property type="component" value="Unassembled WGS sequence"/>
</dbReference>
<evidence type="ECO:0000313" key="2">
    <source>
        <dbReference type="EMBL" id="SMF24564.1"/>
    </source>
</evidence>
<feature type="transmembrane region" description="Helical" evidence="1">
    <location>
        <begin position="114"/>
        <end position="136"/>
    </location>
</feature>